<dbReference type="SUPFAM" id="SSF56399">
    <property type="entry name" value="ADP-ribosylation"/>
    <property type="match status" value="1"/>
</dbReference>
<dbReference type="Gene3D" id="2.180.10.10">
    <property type="entry name" value="RHS repeat-associated core"/>
    <property type="match status" value="1"/>
</dbReference>
<dbReference type="InterPro" id="IPR022385">
    <property type="entry name" value="Rhs_assc_core"/>
</dbReference>
<evidence type="ECO:0008006" key="3">
    <source>
        <dbReference type="Google" id="ProtNLM"/>
    </source>
</evidence>
<name>A0A5E7DFN4_PSEFL</name>
<dbReference type="RefSeq" id="WP_150639221.1">
    <property type="nucleotide sequence ID" value="NZ_CABVHP010000011.1"/>
</dbReference>
<dbReference type="EMBL" id="CABVHP010000011">
    <property type="protein sequence ID" value="VVO16267.1"/>
    <property type="molecule type" value="Genomic_DNA"/>
</dbReference>
<reference evidence="1 2" key="1">
    <citation type="submission" date="2019-09" db="EMBL/GenBank/DDBJ databases">
        <authorList>
            <person name="Chandra G."/>
            <person name="Truman W A."/>
        </authorList>
    </citation>
    <scope>NUCLEOTIDE SEQUENCE [LARGE SCALE GENOMIC DNA]</scope>
    <source>
        <strain evidence="1">PS704</strain>
    </source>
</reference>
<dbReference type="AlphaFoldDB" id="A0A5E7DFN4"/>
<evidence type="ECO:0000313" key="1">
    <source>
        <dbReference type="EMBL" id="VVO16267.1"/>
    </source>
</evidence>
<dbReference type="Proteomes" id="UP000326557">
    <property type="component" value="Unassembled WGS sequence"/>
</dbReference>
<evidence type="ECO:0000313" key="2">
    <source>
        <dbReference type="Proteomes" id="UP000326557"/>
    </source>
</evidence>
<proteinExistence type="predicted"/>
<accession>A0A5E7DFN4</accession>
<sequence>MPTSTGKTLCLYGYDPLDRQTTCAPFDQEAIQRFHCKARLATEVQDAVQRSIVQCEDRLLAERKYEGAKVEIALLATDLQRSVLHALDATSTRLFVYTPYGYRPMVNGVLGLLGFNGECPDRVTGHYHLGNGYRQFNPVLMRLNTPDTWSPFGKGGLNAYAYCEGEPILRSDPDGHSFGSVFTKPLKNIFTSRQSSSSVFKKLLAAEVVYLDGRPIKTLGGFSGDENTLFRVDLNKNQYRKLSKVKLRVDRHTAQMERENFSLVTKSDSDGLGSVPPPDGVGQTNISVRFKYLFGNANNLPMRQLLGSIERMDDAVAANRMLSKPPVSPARTVGSIRR</sequence>
<dbReference type="NCBIfam" id="TIGR03696">
    <property type="entry name" value="Rhs_assc_core"/>
    <property type="match status" value="1"/>
</dbReference>
<dbReference type="OrthoDB" id="7033486at2"/>
<protein>
    <recommendedName>
        <fullName evidence="3">RHS repeat-associated core domain-containing protein</fullName>
    </recommendedName>
</protein>
<organism evidence="1 2">
    <name type="scientific">Pseudomonas fluorescens</name>
    <dbReference type="NCBI Taxonomy" id="294"/>
    <lineage>
        <taxon>Bacteria</taxon>
        <taxon>Pseudomonadati</taxon>
        <taxon>Pseudomonadota</taxon>
        <taxon>Gammaproteobacteria</taxon>
        <taxon>Pseudomonadales</taxon>
        <taxon>Pseudomonadaceae</taxon>
        <taxon>Pseudomonas</taxon>
    </lineage>
</organism>
<gene>
    <name evidence="1" type="ORF">PS704_03857</name>
</gene>